<organism evidence="8 9">
    <name type="scientific">Corchorus olitorius</name>
    <dbReference type="NCBI Taxonomy" id="93759"/>
    <lineage>
        <taxon>Eukaryota</taxon>
        <taxon>Viridiplantae</taxon>
        <taxon>Streptophyta</taxon>
        <taxon>Embryophyta</taxon>
        <taxon>Tracheophyta</taxon>
        <taxon>Spermatophyta</taxon>
        <taxon>Magnoliopsida</taxon>
        <taxon>eudicotyledons</taxon>
        <taxon>Gunneridae</taxon>
        <taxon>Pentapetalae</taxon>
        <taxon>rosids</taxon>
        <taxon>malvids</taxon>
        <taxon>Malvales</taxon>
        <taxon>Malvaceae</taxon>
        <taxon>Grewioideae</taxon>
        <taxon>Apeibeae</taxon>
        <taxon>Corchorus</taxon>
    </lineage>
</organism>
<comment type="similarity">
    <text evidence="2">Belongs to the purine permeases (TC 2.A.7.14) family.</text>
</comment>
<evidence type="ECO:0000313" key="8">
    <source>
        <dbReference type="EMBL" id="OMO63569.1"/>
    </source>
</evidence>
<keyword evidence="6 7" id="KW-0472">Membrane</keyword>
<evidence type="ECO:0000256" key="7">
    <source>
        <dbReference type="SAM" id="Phobius"/>
    </source>
</evidence>
<gene>
    <name evidence="8" type="ORF">COLO4_32351</name>
</gene>
<name>A0A1R3GZP6_9ROSI</name>
<evidence type="ECO:0000313" key="9">
    <source>
        <dbReference type="Proteomes" id="UP000187203"/>
    </source>
</evidence>
<evidence type="ECO:0000256" key="2">
    <source>
        <dbReference type="ARBA" id="ARBA00006213"/>
    </source>
</evidence>
<evidence type="ECO:0000256" key="4">
    <source>
        <dbReference type="ARBA" id="ARBA00022692"/>
    </source>
</evidence>
<dbReference type="InterPro" id="IPR030182">
    <property type="entry name" value="PUP_plant"/>
</dbReference>
<evidence type="ECO:0000256" key="1">
    <source>
        <dbReference type="ARBA" id="ARBA00004370"/>
    </source>
</evidence>
<feature type="transmembrane region" description="Helical" evidence="7">
    <location>
        <begin position="12"/>
        <end position="35"/>
    </location>
</feature>
<keyword evidence="9" id="KW-1185">Reference proteome</keyword>
<dbReference type="GO" id="GO:0016020">
    <property type="term" value="C:membrane"/>
    <property type="evidence" value="ECO:0007669"/>
    <property type="project" value="UniProtKB-SubCell"/>
</dbReference>
<keyword evidence="3" id="KW-0813">Transport</keyword>
<proteinExistence type="inferred from homology"/>
<keyword evidence="5 7" id="KW-1133">Transmembrane helix</keyword>
<dbReference type="Proteomes" id="UP000187203">
    <property type="component" value="Unassembled WGS sequence"/>
</dbReference>
<evidence type="ECO:0000256" key="6">
    <source>
        <dbReference type="ARBA" id="ARBA00023136"/>
    </source>
</evidence>
<dbReference type="AlphaFoldDB" id="A0A1R3GZP6"/>
<evidence type="ECO:0000256" key="3">
    <source>
        <dbReference type="ARBA" id="ARBA00022448"/>
    </source>
</evidence>
<dbReference type="EMBL" id="AWUE01021101">
    <property type="protein sequence ID" value="OMO63569.1"/>
    <property type="molecule type" value="Genomic_DNA"/>
</dbReference>
<dbReference type="STRING" id="93759.A0A1R3GZP6"/>
<dbReference type="Pfam" id="PF16913">
    <property type="entry name" value="PUNUT"/>
    <property type="match status" value="1"/>
</dbReference>
<comment type="subcellular location">
    <subcellularLocation>
        <location evidence="1">Membrane</location>
    </subcellularLocation>
</comment>
<keyword evidence="4 7" id="KW-0812">Transmembrane</keyword>
<reference evidence="9" key="1">
    <citation type="submission" date="2013-09" db="EMBL/GenBank/DDBJ databases">
        <title>Corchorus olitorius genome sequencing.</title>
        <authorList>
            <person name="Alam M."/>
            <person name="Haque M.S."/>
            <person name="Islam M.S."/>
            <person name="Emdad E.M."/>
            <person name="Islam M.M."/>
            <person name="Ahmed B."/>
            <person name="Halim A."/>
            <person name="Hossen Q.M.M."/>
            <person name="Hossain M.Z."/>
            <person name="Ahmed R."/>
            <person name="Khan M.M."/>
            <person name="Islam R."/>
            <person name="Rashid M.M."/>
            <person name="Khan S.A."/>
            <person name="Rahman M.S."/>
            <person name="Alam M."/>
            <person name="Yahiya A.S."/>
            <person name="Khan M.S."/>
            <person name="Azam M.S."/>
            <person name="Haque T."/>
            <person name="Lashkar M.Z.H."/>
            <person name="Akhand A.I."/>
            <person name="Morshed G."/>
            <person name="Roy S."/>
            <person name="Uddin K.S."/>
            <person name="Rabeya T."/>
            <person name="Hossain A.S."/>
            <person name="Chowdhury A."/>
            <person name="Snigdha A.R."/>
            <person name="Mortoza M.S."/>
            <person name="Matin S.A."/>
            <person name="Hoque S.M.E."/>
            <person name="Islam M.K."/>
            <person name="Roy D.K."/>
            <person name="Haider R."/>
            <person name="Moosa M.M."/>
            <person name="Elias S.M."/>
            <person name="Hasan A.M."/>
            <person name="Jahan S."/>
            <person name="Shafiuddin M."/>
            <person name="Mahmood N."/>
            <person name="Shommy N.S."/>
        </authorList>
    </citation>
    <scope>NUCLEOTIDE SEQUENCE [LARGE SCALE GENOMIC DNA]</scope>
    <source>
        <strain evidence="9">cv. O-4</strain>
    </source>
</reference>
<evidence type="ECO:0000256" key="5">
    <source>
        <dbReference type="ARBA" id="ARBA00022989"/>
    </source>
</evidence>
<dbReference type="GO" id="GO:0015211">
    <property type="term" value="F:purine nucleoside transmembrane transporter activity"/>
    <property type="evidence" value="ECO:0007669"/>
    <property type="project" value="InterPro"/>
</dbReference>
<accession>A0A1R3GZP6</accession>
<sequence length="94" mass="10302">MRLYFLHGGKRVWFSIWLETGAWPVIIFPIACVYVHRRKTQPGAKLFLMKLPLFIASAGLVATGDGEDDGGDTMVAGDGGVAFDVFDGDRLEGR</sequence>
<dbReference type="PANTHER" id="PTHR31376">
    <property type="entry name" value="OS09G0467300 PROTEIN-RELATED"/>
    <property type="match status" value="1"/>
</dbReference>
<comment type="caution">
    <text evidence="8">The sequence shown here is derived from an EMBL/GenBank/DDBJ whole genome shotgun (WGS) entry which is preliminary data.</text>
</comment>
<protein>
    <submittedName>
        <fullName evidence="8">Uncharacterized protein</fullName>
    </submittedName>
</protein>
<dbReference type="PANTHER" id="PTHR31376:SF1">
    <property type="entry name" value="PURINE PERMEASE 2"/>
    <property type="match status" value="1"/>
</dbReference>
<dbReference type="GO" id="GO:0005345">
    <property type="term" value="F:purine nucleobase transmembrane transporter activity"/>
    <property type="evidence" value="ECO:0007669"/>
    <property type="project" value="UniProtKB-ARBA"/>
</dbReference>